<dbReference type="Proteomes" id="UP001596492">
    <property type="component" value="Unassembled WGS sequence"/>
</dbReference>
<dbReference type="RefSeq" id="WP_382166813.1">
    <property type="nucleotide sequence ID" value="NZ_JBHTBR010000004.1"/>
</dbReference>
<evidence type="ECO:0000256" key="1">
    <source>
        <dbReference type="ARBA" id="ARBA00023015"/>
    </source>
</evidence>
<dbReference type="InterPro" id="IPR050109">
    <property type="entry name" value="HTH-type_TetR-like_transc_reg"/>
</dbReference>
<dbReference type="Pfam" id="PF00440">
    <property type="entry name" value="TetR_N"/>
    <property type="match status" value="1"/>
</dbReference>
<comment type="caution">
    <text evidence="6">The sequence shown here is derived from an EMBL/GenBank/DDBJ whole genome shotgun (WGS) entry which is preliminary data.</text>
</comment>
<gene>
    <name evidence="6" type="ORF">ACFQS8_08130</name>
</gene>
<accession>A0ABW2IKB4</accession>
<evidence type="ECO:0000256" key="4">
    <source>
        <dbReference type="PROSITE-ProRule" id="PRU00335"/>
    </source>
</evidence>
<dbReference type="PANTHER" id="PTHR30055">
    <property type="entry name" value="HTH-TYPE TRANSCRIPTIONAL REGULATOR RUTR"/>
    <property type="match status" value="1"/>
</dbReference>
<keyword evidence="3" id="KW-0804">Transcription</keyword>
<proteinExistence type="predicted"/>
<reference evidence="7" key="1">
    <citation type="journal article" date="2019" name="Int. J. Syst. Evol. Microbiol.">
        <title>The Global Catalogue of Microorganisms (GCM) 10K type strain sequencing project: providing services to taxonomists for standard genome sequencing and annotation.</title>
        <authorList>
            <consortium name="The Broad Institute Genomics Platform"/>
            <consortium name="The Broad Institute Genome Sequencing Center for Infectious Disease"/>
            <person name="Wu L."/>
            <person name="Ma J."/>
        </authorList>
    </citation>
    <scope>NUCLEOTIDE SEQUENCE [LARGE SCALE GENOMIC DNA]</scope>
    <source>
        <strain evidence="7">CCUG 51308</strain>
    </source>
</reference>
<sequence length="183" mass="20679">MSKESEILVQRRNRIVIAARKVFLERGHRATTMEAIAKAAGIAKPTLYGYFPDKDAVFKSVVSTIVEEMKAAFLENLPSEGTPSERIFHALACKFLVMHKVFHGSPHKAELLSEEGRLSADDIHSFKKWLHKQVEDILEDAGYEEPEFITKIMLASIMGVHLEEFDPPTFARGAQLIIHKLLH</sequence>
<feature type="DNA-binding region" description="H-T-H motif" evidence="4">
    <location>
        <begin position="32"/>
        <end position="51"/>
    </location>
</feature>
<name>A0ABW2IKB4_9PROT</name>
<protein>
    <submittedName>
        <fullName evidence="6">TetR/AcrR family transcriptional regulator</fullName>
    </submittedName>
</protein>
<evidence type="ECO:0000313" key="7">
    <source>
        <dbReference type="Proteomes" id="UP001596492"/>
    </source>
</evidence>
<evidence type="ECO:0000256" key="2">
    <source>
        <dbReference type="ARBA" id="ARBA00023125"/>
    </source>
</evidence>
<dbReference type="PANTHER" id="PTHR30055:SF234">
    <property type="entry name" value="HTH-TYPE TRANSCRIPTIONAL REGULATOR BETI"/>
    <property type="match status" value="1"/>
</dbReference>
<feature type="domain" description="HTH tetR-type" evidence="5">
    <location>
        <begin position="9"/>
        <end position="69"/>
    </location>
</feature>
<organism evidence="6 7">
    <name type="scientific">Hirschia litorea</name>
    <dbReference type="NCBI Taxonomy" id="1199156"/>
    <lineage>
        <taxon>Bacteria</taxon>
        <taxon>Pseudomonadati</taxon>
        <taxon>Pseudomonadota</taxon>
        <taxon>Alphaproteobacteria</taxon>
        <taxon>Hyphomonadales</taxon>
        <taxon>Hyphomonadaceae</taxon>
        <taxon>Hirschia</taxon>
    </lineage>
</organism>
<dbReference type="InterPro" id="IPR009057">
    <property type="entry name" value="Homeodomain-like_sf"/>
</dbReference>
<dbReference type="InterPro" id="IPR001647">
    <property type="entry name" value="HTH_TetR"/>
</dbReference>
<dbReference type="Gene3D" id="1.10.357.10">
    <property type="entry name" value="Tetracycline Repressor, domain 2"/>
    <property type="match status" value="1"/>
</dbReference>
<evidence type="ECO:0000313" key="6">
    <source>
        <dbReference type="EMBL" id="MFC7291580.1"/>
    </source>
</evidence>
<evidence type="ECO:0000256" key="3">
    <source>
        <dbReference type="ARBA" id="ARBA00023163"/>
    </source>
</evidence>
<evidence type="ECO:0000259" key="5">
    <source>
        <dbReference type="PROSITE" id="PS50977"/>
    </source>
</evidence>
<keyword evidence="7" id="KW-1185">Reference proteome</keyword>
<keyword evidence="1" id="KW-0805">Transcription regulation</keyword>
<dbReference type="PROSITE" id="PS50977">
    <property type="entry name" value="HTH_TETR_2"/>
    <property type="match status" value="1"/>
</dbReference>
<keyword evidence="2 4" id="KW-0238">DNA-binding</keyword>
<dbReference type="PRINTS" id="PR00455">
    <property type="entry name" value="HTHTETR"/>
</dbReference>
<dbReference type="SUPFAM" id="SSF46689">
    <property type="entry name" value="Homeodomain-like"/>
    <property type="match status" value="1"/>
</dbReference>
<dbReference type="EMBL" id="JBHTBR010000004">
    <property type="protein sequence ID" value="MFC7291580.1"/>
    <property type="molecule type" value="Genomic_DNA"/>
</dbReference>